<evidence type="ECO:0000313" key="4">
    <source>
        <dbReference type="Proteomes" id="UP001241110"/>
    </source>
</evidence>
<evidence type="ECO:0000313" key="3">
    <source>
        <dbReference type="EMBL" id="MDJ1481583.1"/>
    </source>
</evidence>
<dbReference type="PANTHER" id="PTHR10992:SF1086">
    <property type="entry name" value="AB HYDROLASE-1 DOMAIN-CONTAINING PROTEIN"/>
    <property type="match status" value="1"/>
</dbReference>
<dbReference type="GO" id="GO:0080032">
    <property type="term" value="F:methyl jasmonate esterase activity"/>
    <property type="evidence" value="ECO:0007669"/>
    <property type="project" value="TreeGrafter"/>
</dbReference>
<feature type="chain" id="PRO_5041910405" evidence="1">
    <location>
        <begin position="24"/>
        <end position="272"/>
    </location>
</feature>
<evidence type="ECO:0000259" key="2">
    <source>
        <dbReference type="Pfam" id="PF12697"/>
    </source>
</evidence>
<dbReference type="AlphaFoldDB" id="A0AAE3QS03"/>
<keyword evidence="3" id="KW-0378">Hydrolase</keyword>
<sequence length="272" mass="29805">MKKLRVIQLLVLVAMFILSSCSSDDVQPANPKNYVLVHGAWQAPYAWQAVKANLEKQGNHVIVVELPGHGADQTPPTEITLDKYKEKVMNAISTVDGKVLLVGHSLGGMIISSVAESIPEKIETLIYVAAYLPVSGLTLDSLAHMDPDSHLGGKDILIFNTDTYTVDVKQDQIVDLFIQDGTPEVQNLVLNNYRTEPLIPFINPVTLTGQNFGSVKKAYIKTLQDHVVSPYLQNKMISTGNVKSVYEINTGHSPFLSQPDNLSSLLTKIANN</sequence>
<reference evidence="3" key="1">
    <citation type="submission" date="2023-05" db="EMBL/GenBank/DDBJ databases">
        <authorList>
            <person name="Zhang X."/>
        </authorList>
    </citation>
    <scope>NUCLEOTIDE SEQUENCE</scope>
    <source>
        <strain evidence="3">YF14B1</strain>
    </source>
</reference>
<dbReference type="PANTHER" id="PTHR10992">
    <property type="entry name" value="METHYLESTERASE FAMILY MEMBER"/>
    <property type="match status" value="1"/>
</dbReference>
<dbReference type="PROSITE" id="PS51257">
    <property type="entry name" value="PROKAR_LIPOPROTEIN"/>
    <property type="match status" value="1"/>
</dbReference>
<dbReference type="InterPro" id="IPR000073">
    <property type="entry name" value="AB_hydrolase_1"/>
</dbReference>
<dbReference type="EMBL" id="JASJOS010000005">
    <property type="protein sequence ID" value="MDJ1481583.1"/>
    <property type="molecule type" value="Genomic_DNA"/>
</dbReference>
<accession>A0AAE3QS03</accession>
<dbReference type="RefSeq" id="WP_313979542.1">
    <property type="nucleotide sequence ID" value="NZ_JASJOS010000005.1"/>
</dbReference>
<dbReference type="GO" id="GO:0080030">
    <property type="term" value="F:methyl indole-3-acetate esterase activity"/>
    <property type="evidence" value="ECO:0007669"/>
    <property type="project" value="TreeGrafter"/>
</dbReference>
<protein>
    <submittedName>
        <fullName evidence="3">Alpha/beta fold hydrolase</fullName>
    </submittedName>
</protein>
<proteinExistence type="predicted"/>
<feature type="domain" description="AB hydrolase-1" evidence="2">
    <location>
        <begin position="35"/>
        <end position="262"/>
    </location>
</feature>
<dbReference type="Proteomes" id="UP001241110">
    <property type="component" value="Unassembled WGS sequence"/>
</dbReference>
<evidence type="ECO:0000256" key="1">
    <source>
        <dbReference type="SAM" id="SignalP"/>
    </source>
</evidence>
<feature type="signal peptide" evidence="1">
    <location>
        <begin position="1"/>
        <end position="23"/>
    </location>
</feature>
<dbReference type="InterPro" id="IPR029058">
    <property type="entry name" value="AB_hydrolase_fold"/>
</dbReference>
<dbReference type="SUPFAM" id="SSF53474">
    <property type="entry name" value="alpha/beta-Hydrolases"/>
    <property type="match status" value="1"/>
</dbReference>
<dbReference type="Pfam" id="PF12697">
    <property type="entry name" value="Abhydrolase_6"/>
    <property type="match status" value="1"/>
</dbReference>
<keyword evidence="1" id="KW-0732">Signal</keyword>
<organism evidence="3 4">
    <name type="scientific">Xanthocytophaga flava</name>
    <dbReference type="NCBI Taxonomy" id="3048013"/>
    <lineage>
        <taxon>Bacteria</taxon>
        <taxon>Pseudomonadati</taxon>
        <taxon>Bacteroidota</taxon>
        <taxon>Cytophagia</taxon>
        <taxon>Cytophagales</taxon>
        <taxon>Rhodocytophagaceae</taxon>
        <taxon>Xanthocytophaga</taxon>
    </lineage>
</organism>
<dbReference type="Gene3D" id="3.40.50.1820">
    <property type="entry name" value="alpha/beta hydrolase"/>
    <property type="match status" value="1"/>
</dbReference>
<gene>
    <name evidence="3" type="ORF">QNI16_13875</name>
</gene>
<dbReference type="InterPro" id="IPR045889">
    <property type="entry name" value="MES/HNL"/>
</dbReference>
<name>A0AAE3QS03_9BACT</name>
<comment type="caution">
    <text evidence="3">The sequence shown here is derived from an EMBL/GenBank/DDBJ whole genome shotgun (WGS) entry which is preliminary data.</text>
</comment>